<evidence type="ECO:0000313" key="3">
    <source>
        <dbReference type="Proteomes" id="UP000217257"/>
    </source>
</evidence>
<protein>
    <submittedName>
        <fullName evidence="2">Uncharacterized protein</fullName>
    </submittedName>
</protein>
<reference evidence="2 3" key="1">
    <citation type="submission" date="2017-06" db="EMBL/GenBank/DDBJ databases">
        <title>Sequencing and comparative analysis of myxobacterial genomes.</title>
        <authorList>
            <person name="Rupp O."/>
            <person name="Goesmann A."/>
            <person name="Sogaard-Andersen L."/>
        </authorList>
    </citation>
    <scope>NUCLEOTIDE SEQUENCE [LARGE SCALE GENOMIC DNA]</scope>
    <source>
        <strain evidence="2 3">DSM 52655</strain>
    </source>
</reference>
<name>A0A250IXR2_9BACT</name>
<dbReference type="Proteomes" id="UP000217257">
    <property type="component" value="Chromosome"/>
</dbReference>
<evidence type="ECO:0000256" key="1">
    <source>
        <dbReference type="SAM" id="Phobius"/>
    </source>
</evidence>
<accession>A0A250IXR2</accession>
<keyword evidence="1" id="KW-0472">Membrane</keyword>
<dbReference type="AlphaFoldDB" id="A0A250IXR2"/>
<sequence>MSPLEENRECPRPRTHWLLAGVLGLSACAGVPGRGVPSHYALDSASARCLRDPVLCALLNGKTIAIGSVLAVGAGASVGVALKVLDDRARLSLKKEMEECADQARTDVLLQHGGVFARPVPSPAECKRLTVDAQGRSVTWAIRLGLEMHEAALRCAQMKLERIRPGGFSLMPRYRFNQKTKEKELITPEEKAALLRQGGEGLKGTLEPDVVIHSGDPLQIQVVFDFKFRCVNFDEEPRWRDYPPGHRYAGLSQGEIYREAFGDHVELIGPRAGVFR</sequence>
<proteinExistence type="predicted"/>
<dbReference type="KEGG" id="cfus:CYFUS_001939"/>
<evidence type="ECO:0000313" key="2">
    <source>
        <dbReference type="EMBL" id="ATB36524.1"/>
    </source>
</evidence>
<organism evidence="2 3">
    <name type="scientific">Cystobacter fuscus</name>
    <dbReference type="NCBI Taxonomy" id="43"/>
    <lineage>
        <taxon>Bacteria</taxon>
        <taxon>Pseudomonadati</taxon>
        <taxon>Myxococcota</taxon>
        <taxon>Myxococcia</taxon>
        <taxon>Myxococcales</taxon>
        <taxon>Cystobacterineae</taxon>
        <taxon>Archangiaceae</taxon>
        <taxon>Cystobacter</taxon>
    </lineage>
</organism>
<gene>
    <name evidence="2" type="ORF">CYFUS_001939</name>
</gene>
<dbReference type="EMBL" id="CP022098">
    <property type="protein sequence ID" value="ATB36524.1"/>
    <property type="molecule type" value="Genomic_DNA"/>
</dbReference>
<keyword evidence="1" id="KW-1133">Transmembrane helix</keyword>
<keyword evidence="1" id="KW-0812">Transmembrane</keyword>
<feature type="transmembrane region" description="Helical" evidence="1">
    <location>
        <begin position="63"/>
        <end position="85"/>
    </location>
</feature>